<keyword evidence="1" id="KW-0472">Membrane</keyword>
<evidence type="ECO:0008006" key="4">
    <source>
        <dbReference type="Google" id="ProtNLM"/>
    </source>
</evidence>
<comment type="caution">
    <text evidence="2">The sequence shown here is derived from an EMBL/GenBank/DDBJ whole genome shotgun (WGS) entry which is preliminary data.</text>
</comment>
<evidence type="ECO:0000313" key="2">
    <source>
        <dbReference type="EMBL" id="MBK9982961.1"/>
    </source>
</evidence>
<keyword evidence="1" id="KW-1133">Transmembrane helix</keyword>
<reference evidence="2 3" key="1">
    <citation type="submission" date="2020-10" db="EMBL/GenBank/DDBJ databases">
        <title>Connecting structure to function with the recovery of over 1000 high-quality activated sludge metagenome-assembled genomes encoding full-length rRNA genes using long-read sequencing.</title>
        <authorList>
            <person name="Singleton C.M."/>
            <person name="Petriglieri F."/>
            <person name="Kristensen J.M."/>
            <person name="Kirkegaard R.H."/>
            <person name="Michaelsen T.Y."/>
            <person name="Andersen M.H."/>
            <person name="Karst S.M."/>
            <person name="Dueholm M.S."/>
            <person name="Nielsen P.H."/>
            <person name="Albertsen M."/>
        </authorList>
    </citation>
    <scope>NUCLEOTIDE SEQUENCE [LARGE SCALE GENOMIC DNA]</scope>
    <source>
        <strain evidence="2">Ribe_18-Q3-R11-54_MAXAC.273</strain>
    </source>
</reference>
<keyword evidence="1" id="KW-0812">Transmembrane</keyword>
<protein>
    <recommendedName>
        <fullName evidence="4">Phage holin family protein</fullName>
    </recommendedName>
</protein>
<dbReference type="EMBL" id="JADKGY010000008">
    <property type="protein sequence ID" value="MBK9982961.1"/>
    <property type="molecule type" value="Genomic_DNA"/>
</dbReference>
<sequence>MEDRNGTGQAEAETREKTWIKQELREMETDENNPIEDRKELVEDLFEKAEAYAKTSFEIYKLKTANKMAEVVASLVARLVVILFLSFFFLMINIGLAIWLGESLGKVYYGFFIVSGLYAIIAVSLYVFRDPIIKNPIINSIISQVLK</sequence>
<feature type="transmembrane region" description="Helical" evidence="1">
    <location>
        <begin position="107"/>
        <end position="128"/>
    </location>
</feature>
<evidence type="ECO:0000256" key="1">
    <source>
        <dbReference type="SAM" id="Phobius"/>
    </source>
</evidence>
<organism evidence="2 3">
    <name type="scientific">Candidatus Opimibacter skivensis</name>
    <dbReference type="NCBI Taxonomy" id="2982028"/>
    <lineage>
        <taxon>Bacteria</taxon>
        <taxon>Pseudomonadati</taxon>
        <taxon>Bacteroidota</taxon>
        <taxon>Saprospiria</taxon>
        <taxon>Saprospirales</taxon>
        <taxon>Saprospiraceae</taxon>
        <taxon>Candidatus Opimibacter</taxon>
    </lineage>
</organism>
<dbReference type="AlphaFoldDB" id="A0A9D7XQE5"/>
<dbReference type="Proteomes" id="UP000808337">
    <property type="component" value="Unassembled WGS sequence"/>
</dbReference>
<accession>A0A9D7XQE5</accession>
<name>A0A9D7XQE5_9BACT</name>
<evidence type="ECO:0000313" key="3">
    <source>
        <dbReference type="Proteomes" id="UP000808337"/>
    </source>
</evidence>
<gene>
    <name evidence="2" type="ORF">IPP15_11160</name>
</gene>
<proteinExistence type="predicted"/>
<feature type="transmembrane region" description="Helical" evidence="1">
    <location>
        <begin position="75"/>
        <end position="101"/>
    </location>
</feature>